<feature type="transmembrane region" description="Helical" evidence="1">
    <location>
        <begin position="212"/>
        <end position="235"/>
    </location>
</feature>
<dbReference type="OrthoDB" id="105452at2"/>
<dbReference type="RefSeq" id="WP_147648249.1">
    <property type="nucleotide sequence ID" value="NZ_CP042806.1"/>
</dbReference>
<dbReference type="EMBL" id="CP042806">
    <property type="protein sequence ID" value="QEE29051.1"/>
    <property type="molecule type" value="Genomic_DNA"/>
</dbReference>
<reference evidence="2 3" key="1">
    <citation type="submission" date="2019-08" db="EMBL/GenBank/DDBJ databases">
        <title>Complete genome sequence of Terriglobus albidus strain ORNL.</title>
        <authorList>
            <person name="Podar M."/>
        </authorList>
    </citation>
    <scope>NUCLEOTIDE SEQUENCE [LARGE SCALE GENOMIC DNA]</scope>
    <source>
        <strain evidence="2 3">ORNL</strain>
    </source>
</reference>
<protein>
    <submittedName>
        <fullName evidence="2">Uncharacterized protein</fullName>
    </submittedName>
</protein>
<feature type="transmembrane region" description="Helical" evidence="1">
    <location>
        <begin position="93"/>
        <end position="117"/>
    </location>
</feature>
<feature type="transmembrane region" description="Helical" evidence="1">
    <location>
        <begin position="462"/>
        <end position="479"/>
    </location>
</feature>
<keyword evidence="1" id="KW-1133">Transmembrane helix</keyword>
<dbReference type="Proteomes" id="UP000321820">
    <property type="component" value="Chromosome"/>
</dbReference>
<feature type="transmembrane region" description="Helical" evidence="1">
    <location>
        <begin position="173"/>
        <end position="200"/>
    </location>
</feature>
<dbReference type="AlphaFoldDB" id="A0A5B9EF39"/>
<sequence length="573" mass="64121">MPKSNVLGLRHDPILRPPRIPGQTERLVRHLLARLCQNEMLSIDGDMSRALQTAWAMALPQLLASLISFPVYHQPHGSATRGYWPQAGDHYFFIAYALFVMGAIAVYSWDVLFPDAIDVFVLVPLPLPAQQLLSSRILAVAIFLAATLLGTNALGIIFFPLAAGQPQIVHHIFAHFASVLFAGVFACTLVLSLQGILLTFLSERLFQKITPVLQTLGMLILFALLSTFPLVVGALKTLLTSSSHWSLWFPPFWFLGIYQRIMYGAAPPFDLLAMRGIIATLTTITITCVTYPIAYRRKVRLVMEGSAATAQRRGFFNTITDTIVPFIVRNPIQRGVFRFIGQTLWRSRRPRAMIAIFLSIGIALAFASMITIEPSGIAFRYGGALVSIAVVAFWLTFALRAAFASPVDQRGSWIFRSILGREKSLVLDVQKHWTVYAVLFVSTALSATFLACGAISISQFPLAVLICTAVAILTTDFYGRHASAIPFTQAMKTTQHERPLAAVRYLVVFPFLMKWEVRWMQMNLIWLSFLLLDMYILHRYLVRVAEEWRANDFDGNLDDSDPDEFPTSLGLRE</sequence>
<evidence type="ECO:0000313" key="2">
    <source>
        <dbReference type="EMBL" id="QEE29051.1"/>
    </source>
</evidence>
<evidence type="ECO:0000313" key="3">
    <source>
        <dbReference type="Proteomes" id="UP000321820"/>
    </source>
</evidence>
<dbReference type="KEGG" id="talb:FTW19_14210"/>
<keyword evidence="1" id="KW-0812">Transmembrane</keyword>
<feature type="transmembrane region" description="Helical" evidence="1">
    <location>
        <begin position="523"/>
        <end position="542"/>
    </location>
</feature>
<feature type="transmembrane region" description="Helical" evidence="1">
    <location>
        <begin position="137"/>
        <end position="161"/>
    </location>
</feature>
<gene>
    <name evidence="2" type="ORF">FTW19_14210</name>
</gene>
<feature type="transmembrane region" description="Helical" evidence="1">
    <location>
        <begin position="378"/>
        <end position="403"/>
    </location>
</feature>
<feature type="transmembrane region" description="Helical" evidence="1">
    <location>
        <begin position="272"/>
        <end position="294"/>
    </location>
</feature>
<name>A0A5B9EF39_9BACT</name>
<keyword evidence="1" id="KW-0472">Membrane</keyword>
<feature type="transmembrane region" description="Helical" evidence="1">
    <location>
        <begin position="433"/>
        <end position="456"/>
    </location>
</feature>
<feature type="transmembrane region" description="Helical" evidence="1">
    <location>
        <begin position="352"/>
        <end position="372"/>
    </location>
</feature>
<feature type="transmembrane region" description="Helical" evidence="1">
    <location>
        <begin position="247"/>
        <end position="266"/>
    </location>
</feature>
<accession>A0A5B9EF39</accession>
<organism evidence="2 3">
    <name type="scientific">Terriglobus albidus</name>
    <dbReference type="NCBI Taxonomy" id="1592106"/>
    <lineage>
        <taxon>Bacteria</taxon>
        <taxon>Pseudomonadati</taxon>
        <taxon>Acidobacteriota</taxon>
        <taxon>Terriglobia</taxon>
        <taxon>Terriglobales</taxon>
        <taxon>Acidobacteriaceae</taxon>
        <taxon>Terriglobus</taxon>
    </lineage>
</organism>
<proteinExistence type="predicted"/>
<evidence type="ECO:0000256" key="1">
    <source>
        <dbReference type="SAM" id="Phobius"/>
    </source>
</evidence>
<keyword evidence="3" id="KW-1185">Reference proteome</keyword>